<keyword evidence="1" id="KW-0472">Membrane</keyword>
<organism evidence="3 4">
    <name type="scientific">Peptostreptococcus anaerobius</name>
    <dbReference type="NCBI Taxonomy" id="1261"/>
    <lineage>
        <taxon>Bacteria</taxon>
        <taxon>Bacillati</taxon>
        <taxon>Bacillota</taxon>
        <taxon>Clostridia</taxon>
        <taxon>Peptostreptococcales</taxon>
        <taxon>Peptostreptococcaceae</taxon>
        <taxon>Peptostreptococcus</taxon>
    </lineage>
</organism>
<protein>
    <submittedName>
        <fullName evidence="3">Ketopantoate reductase PanE/ApbA</fullName>
    </submittedName>
</protein>
<keyword evidence="1" id="KW-0812">Transmembrane</keyword>
<evidence type="ECO:0000313" key="3">
    <source>
        <dbReference type="EMBL" id="KXI11238.1"/>
    </source>
</evidence>
<dbReference type="STRING" id="1261.HMPREF3195_01455"/>
<dbReference type="PATRIC" id="fig|1261.3.peg.791"/>
<name>A0A135YP98_9FIRM</name>
<dbReference type="SUPFAM" id="SSF51735">
    <property type="entry name" value="NAD(P)-binding Rossmann-fold domains"/>
    <property type="match status" value="1"/>
</dbReference>
<dbReference type="EMBL" id="LSQZ01000076">
    <property type="protein sequence ID" value="KXI11238.1"/>
    <property type="molecule type" value="Genomic_DNA"/>
</dbReference>
<dbReference type="Pfam" id="PF02558">
    <property type="entry name" value="ApbA"/>
    <property type="match status" value="1"/>
</dbReference>
<dbReference type="AlphaFoldDB" id="A0A135YP98"/>
<keyword evidence="1" id="KW-1133">Transmembrane helix</keyword>
<feature type="transmembrane region" description="Helical" evidence="1">
    <location>
        <begin position="236"/>
        <end position="253"/>
    </location>
</feature>
<evidence type="ECO:0000256" key="1">
    <source>
        <dbReference type="SAM" id="Phobius"/>
    </source>
</evidence>
<dbReference type="Gene3D" id="3.40.50.720">
    <property type="entry name" value="NAD(P)-binding Rossmann-like Domain"/>
    <property type="match status" value="1"/>
</dbReference>
<comment type="caution">
    <text evidence="3">The sequence shown here is derived from an EMBL/GenBank/DDBJ whole genome shotgun (WGS) entry which is preliminary data.</text>
</comment>
<proteinExistence type="predicted"/>
<feature type="domain" description="Ketopantoate reductase N-terminal" evidence="2">
    <location>
        <begin position="3"/>
        <end position="120"/>
    </location>
</feature>
<dbReference type="InterPro" id="IPR036291">
    <property type="entry name" value="NAD(P)-bd_dom_sf"/>
</dbReference>
<gene>
    <name evidence="3" type="ORF">HMPREF3195_01455</name>
</gene>
<dbReference type="Proteomes" id="UP000070326">
    <property type="component" value="Unassembled WGS sequence"/>
</dbReference>
<evidence type="ECO:0000259" key="2">
    <source>
        <dbReference type="Pfam" id="PF02558"/>
    </source>
</evidence>
<evidence type="ECO:0000313" key="4">
    <source>
        <dbReference type="Proteomes" id="UP000070326"/>
    </source>
</evidence>
<sequence>MRVLIYGAGVIGSLYAALISEAGADVSVYARGNRLKELQMYGLRYKKNNEIRTAKVSVLSRLLPLDSYDFILLAVRENQLHIALAELKANISPVIVTMVNSLETYDTWEKICGKGRILPAFPGAGGGFDGDILDAALTPRFIQPTTIGMSGGREKELFDLFRSAMIPCQVVKDMHSWQICHLAMVVPIADAYYHSDDPEHAGNDRVLMNKTAKQIRRNLFNVKTKGIKLVPIKMKFLQILPCSIMGFILGIIFRSRFGEKFMYRHSIKAPAEMRRLHEQFYNYIGIYGK</sequence>
<reference evidence="3 4" key="1">
    <citation type="submission" date="2016-02" db="EMBL/GenBank/DDBJ databases">
        <authorList>
            <person name="Wen L."/>
            <person name="He K."/>
            <person name="Yang H."/>
        </authorList>
    </citation>
    <scope>NUCLEOTIDE SEQUENCE [LARGE SCALE GENOMIC DNA]</scope>
    <source>
        <strain evidence="3 4">MJR8628A</strain>
    </source>
</reference>
<accession>A0A135YP98</accession>
<dbReference type="InterPro" id="IPR013332">
    <property type="entry name" value="KPR_N"/>
</dbReference>
<dbReference type="RefSeq" id="WP_021934463.1">
    <property type="nucleotide sequence ID" value="NZ_CAXUJS010000042.1"/>
</dbReference>